<protein>
    <recommendedName>
        <fullName evidence="1">non-specific serine/threonine protein kinase</fullName>
        <ecNumber evidence="1">2.7.11.1</ecNumber>
    </recommendedName>
</protein>
<proteinExistence type="predicted"/>
<dbReference type="AlphaFoldDB" id="U6GFQ5"/>
<dbReference type="InterPro" id="IPR000719">
    <property type="entry name" value="Prot_kinase_dom"/>
</dbReference>
<dbReference type="GO" id="GO:0005524">
    <property type="term" value="F:ATP binding"/>
    <property type="evidence" value="ECO:0007669"/>
    <property type="project" value="UniProtKB-KW"/>
</dbReference>
<keyword evidence="9" id="KW-1185">Reference proteome</keyword>
<dbReference type="Proteomes" id="UP000018050">
    <property type="component" value="Unassembled WGS sequence"/>
</dbReference>
<dbReference type="Gene3D" id="1.10.510.10">
    <property type="entry name" value="Transferase(Phosphotransferase) domain 1"/>
    <property type="match status" value="1"/>
</dbReference>
<sequence>MSPNNSAPSSPQGSPAPSLGPLRGFSFDFSLDEVPVDEEYPFSPTTEEDFSKSPHESSEYTIDLKERRSSTREGSRHHSIKSLTVILCSILALIALHVRRPAKRTALAKELMELSARIFERKPDGGKAYPAAAELSDDVFTFEEGLTGIDESSSSFSSSSSSRSVDSQEQQYDDDEQQQEQETQFRLPGRKFNVIELPDVDEAEALMSKEELEGKHFLANYVIVDESEEEFNPDDDEEPVVEEEEVDPALAAIARLISDGETDKLVDSIVHLEDVKPLDSSLPAGDTNRSFKVTRFLGKGVSSVVVAVVDEETGEEHAMRLHVLEKLNVSEEQTTKLVLQAADKENRCIDTAVEGVSAAEVANKRGFSVPRYTGKIAGASTLTLCGDMYVVSGVQLFQRLHGSVKEIINHLWRIPPNAKLYVARRLLIEVMHLQAAGVAHNDLRLDNCFMMKDGSFLLGDFGASTPFGEEIAELTRVTMAYADPQMLIDLKDFLKSERSSVTPSPNGDLWSLGMILYELFADGRMPFGIAHSRRDFEQMQKVAADLVNREFDEDNQISVAAEVYAGLQKEEHIPERWKQLICCLLEPNRSKRPSWTEIAMRFPDLLLQAEVQ</sequence>
<dbReference type="InterPro" id="IPR011009">
    <property type="entry name" value="Kinase-like_dom_sf"/>
</dbReference>
<evidence type="ECO:0000256" key="4">
    <source>
        <dbReference type="ARBA" id="ARBA00022777"/>
    </source>
</evidence>
<gene>
    <name evidence="8" type="ORF">EAH_00024410</name>
</gene>
<evidence type="ECO:0000256" key="6">
    <source>
        <dbReference type="SAM" id="MobiDB-lite"/>
    </source>
</evidence>
<reference evidence="8" key="2">
    <citation type="submission" date="2013-10" db="EMBL/GenBank/DDBJ databases">
        <authorList>
            <person name="Aslett M."/>
        </authorList>
    </citation>
    <scope>NUCLEOTIDE SEQUENCE [LARGE SCALE GENOMIC DNA]</scope>
    <source>
        <strain evidence="8">Houghton</strain>
    </source>
</reference>
<name>U6GFQ5_EIMAC</name>
<evidence type="ECO:0000256" key="1">
    <source>
        <dbReference type="ARBA" id="ARBA00012513"/>
    </source>
</evidence>
<dbReference type="EMBL" id="HG670659">
    <property type="protein sequence ID" value="CDI77419.1"/>
    <property type="molecule type" value="Genomic_DNA"/>
</dbReference>
<evidence type="ECO:0000256" key="2">
    <source>
        <dbReference type="ARBA" id="ARBA00022679"/>
    </source>
</evidence>
<keyword evidence="5" id="KW-0067">ATP-binding</keyword>
<dbReference type="EC" id="2.7.11.1" evidence="1"/>
<feature type="region of interest" description="Disordered" evidence="6">
    <location>
        <begin position="1"/>
        <end position="24"/>
    </location>
</feature>
<evidence type="ECO:0000313" key="9">
    <source>
        <dbReference type="Proteomes" id="UP000018050"/>
    </source>
</evidence>
<dbReference type="GO" id="GO:0004674">
    <property type="term" value="F:protein serine/threonine kinase activity"/>
    <property type="evidence" value="ECO:0007669"/>
    <property type="project" value="UniProtKB-EC"/>
</dbReference>
<keyword evidence="3" id="KW-0547">Nucleotide-binding</keyword>
<dbReference type="RefSeq" id="XP_013252223.1">
    <property type="nucleotide sequence ID" value="XM_013396769.1"/>
</dbReference>
<dbReference type="PANTHER" id="PTHR43671:SF13">
    <property type="entry name" value="SERINE_THREONINE-PROTEIN KINASE NEK2"/>
    <property type="match status" value="1"/>
</dbReference>
<dbReference type="InterPro" id="IPR050660">
    <property type="entry name" value="NEK_Ser/Thr_kinase"/>
</dbReference>
<dbReference type="PANTHER" id="PTHR43671">
    <property type="entry name" value="SERINE/THREONINE-PROTEIN KINASE NEK"/>
    <property type="match status" value="1"/>
</dbReference>
<dbReference type="OMA" id="EHIPERW"/>
<dbReference type="SMART" id="SM00220">
    <property type="entry name" value="S_TKc"/>
    <property type="match status" value="1"/>
</dbReference>
<dbReference type="Pfam" id="PF00069">
    <property type="entry name" value="Pkinase"/>
    <property type="match status" value="1"/>
</dbReference>
<dbReference type="GeneID" id="25270511"/>
<accession>U6GFQ5</accession>
<feature type="domain" description="Protein kinase" evidence="7">
    <location>
        <begin position="291"/>
        <end position="607"/>
    </location>
</feature>
<keyword evidence="2" id="KW-0808">Transferase</keyword>
<dbReference type="VEuPathDB" id="ToxoDB:EAH_00024410"/>
<dbReference type="SUPFAM" id="SSF56112">
    <property type="entry name" value="Protein kinase-like (PK-like)"/>
    <property type="match status" value="1"/>
</dbReference>
<feature type="compositionally biased region" description="Low complexity" evidence="6">
    <location>
        <begin position="152"/>
        <end position="170"/>
    </location>
</feature>
<feature type="region of interest" description="Disordered" evidence="6">
    <location>
        <begin position="38"/>
        <end position="76"/>
    </location>
</feature>
<evidence type="ECO:0000256" key="3">
    <source>
        <dbReference type="ARBA" id="ARBA00022741"/>
    </source>
</evidence>
<keyword evidence="4" id="KW-0418">Kinase</keyword>
<evidence type="ECO:0000259" key="7">
    <source>
        <dbReference type="PROSITE" id="PS50011"/>
    </source>
</evidence>
<feature type="compositionally biased region" description="Low complexity" evidence="6">
    <location>
        <begin position="1"/>
        <end position="22"/>
    </location>
</feature>
<evidence type="ECO:0000256" key="5">
    <source>
        <dbReference type="ARBA" id="ARBA00022840"/>
    </source>
</evidence>
<dbReference type="OrthoDB" id="3256376at2759"/>
<dbReference type="PROSITE" id="PS50011">
    <property type="entry name" value="PROTEIN_KINASE_DOM"/>
    <property type="match status" value="1"/>
</dbReference>
<feature type="compositionally biased region" description="Basic and acidic residues" evidence="6">
    <location>
        <begin position="49"/>
        <end position="76"/>
    </location>
</feature>
<organism evidence="8 9">
    <name type="scientific">Eimeria acervulina</name>
    <name type="common">Coccidian parasite</name>
    <dbReference type="NCBI Taxonomy" id="5801"/>
    <lineage>
        <taxon>Eukaryota</taxon>
        <taxon>Sar</taxon>
        <taxon>Alveolata</taxon>
        <taxon>Apicomplexa</taxon>
        <taxon>Conoidasida</taxon>
        <taxon>Coccidia</taxon>
        <taxon>Eucoccidiorida</taxon>
        <taxon>Eimeriorina</taxon>
        <taxon>Eimeriidae</taxon>
        <taxon>Eimeria</taxon>
    </lineage>
</organism>
<feature type="region of interest" description="Disordered" evidence="6">
    <location>
        <begin position="149"/>
        <end position="184"/>
    </location>
</feature>
<dbReference type="Gene3D" id="3.30.200.20">
    <property type="entry name" value="Phosphorylase Kinase, domain 1"/>
    <property type="match status" value="1"/>
</dbReference>
<evidence type="ECO:0000313" key="8">
    <source>
        <dbReference type="EMBL" id="CDI77419.1"/>
    </source>
</evidence>
<reference evidence="8" key="1">
    <citation type="submission" date="2013-10" db="EMBL/GenBank/DDBJ databases">
        <title>Genomic analysis of the causative agents of coccidiosis in chickens.</title>
        <authorList>
            <person name="Reid A.J."/>
            <person name="Blake D."/>
            <person name="Billington K."/>
            <person name="Browne H."/>
            <person name="Dunn M."/>
            <person name="Hung S."/>
            <person name="Kawahara F."/>
            <person name="Miranda-Saavedra D."/>
            <person name="Mourier T."/>
            <person name="Nagra H."/>
            <person name="Otto T.D."/>
            <person name="Rawlings N."/>
            <person name="Sanchez A."/>
            <person name="Sanders M."/>
            <person name="Subramaniam C."/>
            <person name="Tay Y."/>
            <person name="Dear P."/>
            <person name="Doerig C."/>
            <person name="Gruber A."/>
            <person name="Parkinson J."/>
            <person name="Shirley M."/>
            <person name="Wan K.L."/>
            <person name="Berriman M."/>
            <person name="Tomley F."/>
            <person name="Pain A."/>
        </authorList>
    </citation>
    <scope>NUCLEOTIDE SEQUENCE [LARGE SCALE GENOMIC DNA]</scope>
    <source>
        <strain evidence="8">Houghton</strain>
    </source>
</reference>